<dbReference type="AlphaFoldDB" id="A0A9Q1IC40"/>
<proteinExistence type="predicted"/>
<protein>
    <submittedName>
        <fullName evidence="1">Uncharacterized protein</fullName>
    </submittedName>
</protein>
<accession>A0A9Q1IC40</accession>
<dbReference type="EMBL" id="JAINUF010000020">
    <property type="protein sequence ID" value="KAJ8336313.1"/>
    <property type="molecule type" value="Genomic_DNA"/>
</dbReference>
<name>A0A9Q1IC40_SYNKA</name>
<comment type="caution">
    <text evidence="1">The sequence shown here is derived from an EMBL/GenBank/DDBJ whole genome shotgun (WGS) entry which is preliminary data.</text>
</comment>
<gene>
    <name evidence="1" type="ORF">SKAU_G00396560</name>
</gene>
<keyword evidence="2" id="KW-1185">Reference proteome</keyword>
<dbReference type="Proteomes" id="UP001152622">
    <property type="component" value="Chromosome 20"/>
</dbReference>
<evidence type="ECO:0000313" key="2">
    <source>
        <dbReference type="Proteomes" id="UP001152622"/>
    </source>
</evidence>
<sequence length="76" mass="8688">MVLDSPIQCHIRFIAAITKRRLAVTRLPSVSRAARGVHDKPRAICLRTHCAFCYALQLKYCLTQSHNCTFHIKEAH</sequence>
<reference evidence="1" key="1">
    <citation type="journal article" date="2023" name="Science">
        <title>Genome structures resolve the early diversification of teleost fishes.</title>
        <authorList>
            <person name="Parey E."/>
            <person name="Louis A."/>
            <person name="Montfort J."/>
            <person name="Bouchez O."/>
            <person name="Roques C."/>
            <person name="Iampietro C."/>
            <person name="Lluch J."/>
            <person name="Castinel A."/>
            <person name="Donnadieu C."/>
            <person name="Desvignes T."/>
            <person name="Floi Bucao C."/>
            <person name="Jouanno E."/>
            <person name="Wen M."/>
            <person name="Mejri S."/>
            <person name="Dirks R."/>
            <person name="Jansen H."/>
            <person name="Henkel C."/>
            <person name="Chen W.J."/>
            <person name="Zahm M."/>
            <person name="Cabau C."/>
            <person name="Klopp C."/>
            <person name="Thompson A.W."/>
            <person name="Robinson-Rechavi M."/>
            <person name="Braasch I."/>
            <person name="Lecointre G."/>
            <person name="Bobe J."/>
            <person name="Postlethwait J.H."/>
            <person name="Berthelot C."/>
            <person name="Roest Crollius H."/>
            <person name="Guiguen Y."/>
        </authorList>
    </citation>
    <scope>NUCLEOTIDE SEQUENCE</scope>
    <source>
        <strain evidence="1">WJC10195</strain>
    </source>
</reference>
<organism evidence="1 2">
    <name type="scientific">Synaphobranchus kaupii</name>
    <name type="common">Kaup's arrowtooth eel</name>
    <dbReference type="NCBI Taxonomy" id="118154"/>
    <lineage>
        <taxon>Eukaryota</taxon>
        <taxon>Metazoa</taxon>
        <taxon>Chordata</taxon>
        <taxon>Craniata</taxon>
        <taxon>Vertebrata</taxon>
        <taxon>Euteleostomi</taxon>
        <taxon>Actinopterygii</taxon>
        <taxon>Neopterygii</taxon>
        <taxon>Teleostei</taxon>
        <taxon>Anguilliformes</taxon>
        <taxon>Synaphobranchidae</taxon>
        <taxon>Synaphobranchus</taxon>
    </lineage>
</organism>
<evidence type="ECO:0000313" key="1">
    <source>
        <dbReference type="EMBL" id="KAJ8336313.1"/>
    </source>
</evidence>